<dbReference type="PANTHER" id="PTHR13035">
    <property type="entry name" value="PROTEIN N-TERMINAL GLUTAMINE AMIDOHYDROLASE"/>
    <property type="match status" value="1"/>
</dbReference>
<dbReference type="EMBL" id="ML170159">
    <property type="protein sequence ID" value="TDL27583.1"/>
    <property type="molecule type" value="Genomic_DNA"/>
</dbReference>
<dbReference type="EC" id="3.5.1.122" evidence="3 8"/>
<gene>
    <name evidence="10" type="ORF">BD410DRAFT_713906</name>
</gene>
<feature type="domain" description="Protein N-terminal glutamine amidohydrolase alpha beta roll" evidence="9">
    <location>
        <begin position="17"/>
        <end position="227"/>
    </location>
</feature>
<name>A0A4Y7QIX8_9AGAM</name>
<sequence length="230" mass="25905">MAKATGGPPALPDDRAYTANYCEENIYLLAQSFSNENAVREQWDIYVVFISNETKTVALWRHKYDDSVVVWDYHVILILKPKVEAPVSNDDAGGSEVPVVRSDVEVERIVWVYDFDSQLGMPCQWEAYIAQTFLPDDKVPEQYRCMFRVVPAATYLERFASDRSHMLRPCPNGSPESQYASAPPNYPNLCGAKAKVAGILNNLMSSFVTMVVGPETFGDVFRLDQFIGWG</sequence>
<evidence type="ECO:0000313" key="10">
    <source>
        <dbReference type="EMBL" id="TDL27583.1"/>
    </source>
</evidence>
<keyword evidence="5 8" id="KW-0378">Hydrolase</keyword>
<dbReference type="AlphaFoldDB" id="A0A4Y7QIX8"/>
<proteinExistence type="inferred from homology"/>
<comment type="function">
    <text evidence="8">Mediates the side-chain deamidation of N-terminal glutamine residues to glutamate, an important step in N-end rule pathway of protein degradation. Conversion of the resulting N-terminal glutamine to glutamate renders the protein susceptible to arginylation, polyubiquitination and degradation as specified by the N-end rule. Does not act on substrates with internal or C-terminal glutamine and does not act on non-glutamine residues in any position.</text>
</comment>
<organism evidence="10 11">
    <name type="scientific">Rickenella mellea</name>
    <dbReference type="NCBI Taxonomy" id="50990"/>
    <lineage>
        <taxon>Eukaryota</taxon>
        <taxon>Fungi</taxon>
        <taxon>Dikarya</taxon>
        <taxon>Basidiomycota</taxon>
        <taxon>Agaricomycotina</taxon>
        <taxon>Agaricomycetes</taxon>
        <taxon>Hymenochaetales</taxon>
        <taxon>Rickenellaceae</taxon>
        <taxon>Rickenella</taxon>
    </lineage>
</organism>
<dbReference type="InterPro" id="IPR039733">
    <property type="entry name" value="NTAQ1"/>
</dbReference>
<evidence type="ECO:0000313" key="11">
    <source>
        <dbReference type="Proteomes" id="UP000294933"/>
    </source>
</evidence>
<dbReference type="InterPro" id="IPR037132">
    <property type="entry name" value="N_Gln_amidohydro_ab_roll_sf"/>
</dbReference>
<evidence type="ECO:0000256" key="5">
    <source>
        <dbReference type="ARBA" id="ARBA00022801"/>
    </source>
</evidence>
<dbReference type="GO" id="GO:0070773">
    <property type="term" value="F:protein-N-terminal glutamine amidohydrolase activity"/>
    <property type="evidence" value="ECO:0007669"/>
    <property type="project" value="UniProtKB-UniRule"/>
</dbReference>
<evidence type="ECO:0000256" key="6">
    <source>
        <dbReference type="ARBA" id="ARBA00029677"/>
    </source>
</evidence>
<dbReference type="Proteomes" id="UP000294933">
    <property type="component" value="Unassembled WGS sequence"/>
</dbReference>
<dbReference type="OrthoDB" id="191192at2759"/>
<evidence type="ECO:0000256" key="1">
    <source>
        <dbReference type="ARBA" id="ARBA00008985"/>
    </source>
</evidence>
<dbReference type="GO" id="GO:0005829">
    <property type="term" value="C:cytosol"/>
    <property type="evidence" value="ECO:0007669"/>
    <property type="project" value="TreeGrafter"/>
</dbReference>
<evidence type="ECO:0000259" key="9">
    <source>
        <dbReference type="Pfam" id="PF09764"/>
    </source>
</evidence>
<dbReference type="Gene3D" id="3.10.620.10">
    <property type="entry name" value="Protein N-terminal glutamine amidohydrolase, alpha beta roll"/>
    <property type="match status" value="1"/>
</dbReference>
<dbReference type="GO" id="GO:0008418">
    <property type="term" value="F:protein-N-terminal asparagine amidohydrolase activity"/>
    <property type="evidence" value="ECO:0007669"/>
    <property type="project" value="UniProtKB-UniRule"/>
</dbReference>
<dbReference type="Pfam" id="PF09764">
    <property type="entry name" value="Nt_Gln_amidase"/>
    <property type="match status" value="1"/>
</dbReference>
<dbReference type="GO" id="GO:0005634">
    <property type="term" value="C:nucleus"/>
    <property type="evidence" value="ECO:0007669"/>
    <property type="project" value="TreeGrafter"/>
</dbReference>
<evidence type="ECO:0000256" key="4">
    <source>
        <dbReference type="ARBA" id="ARBA00021247"/>
    </source>
</evidence>
<dbReference type="PANTHER" id="PTHR13035:SF0">
    <property type="entry name" value="PROTEIN N-TERMINAL GLUTAMINE AMIDOHYDROLASE"/>
    <property type="match status" value="1"/>
</dbReference>
<accession>A0A4Y7QIX8</accession>
<reference evidence="10 11" key="1">
    <citation type="submission" date="2018-06" db="EMBL/GenBank/DDBJ databases">
        <title>A transcriptomic atlas of mushroom development highlights an independent origin of complex multicellularity.</title>
        <authorList>
            <consortium name="DOE Joint Genome Institute"/>
            <person name="Krizsan K."/>
            <person name="Almasi E."/>
            <person name="Merenyi Z."/>
            <person name="Sahu N."/>
            <person name="Viragh M."/>
            <person name="Koszo T."/>
            <person name="Mondo S."/>
            <person name="Kiss B."/>
            <person name="Balint B."/>
            <person name="Kues U."/>
            <person name="Barry K."/>
            <person name="Hegedus J.C."/>
            <person name="Henrissat B."/>
            <person name="Johnson J."/>
            <person name="Lipzen A."/>
            <person name="Ohm R."/>
            <person name="Nagy I."/>
            <person name="Pangilinan J."/>
            <person name="Yan J."/>
            <person name="Xiong Y."/>
            <person name="Grigoriev I.V."/>
            <person name="Hibbett D.S."/>
            <person name="Nagy L.G."/>
        </authorList>
    </citation>
    <scope>NUCLEOTIDE SEQUENCE [LARGE SCALE GENOMIC DNA]</scope>
    <source>
        <strain evidence="10 11">SZMC22713</strain>
    </source>
</reference>
<comment type="similarity">
    <text evidence="1 8">Belongs to the NTAQ1 family.</text>
</comment>
<evidence type="ECO:0000256" key="7">
    <source>
        <dbReference type="ARBA" id="ARBA00048768"/>
    </source>
</evidence>
<evidence type="ECO:0000256" key="2">
    <source>
        <dbReference type="ARBA" id="ARBA00011245"/>
    </source>
</evidence>
<comment type="catalytic activity">
    <reaction evidence="7 8">
        <text>N-terminal L-glutaminyl-[protein] + H2O = N-terminal L-glutamyl-[protein] + NH4(+)</text>
        <dbReference type="Rhea" id="RHEA:50680"/>
        <dbReference type="Rhea" id="RHEA-COMP:12668"/>
        <dbReference type="Rhea" id="RHEA-COMP:12777"/>
        <dbReference type="ChEBI" id="CHEBI:15377"/>
        <dbReference type="ChEBI" id="CHEBI:28938"/>
        <dbReference type="ChEBI" id="CHEBI:64721"/>
        <dbReference type="ChEBI" id="CHEBI:64722"/>
        <dbReference type="EC" id="3.5.1.122"/>
    </reaction>
</comment>
<evidence type="ECO:0000256" key="8">
    <source>
        <dbReference type="RuleBase" id="RU367082"/>
    </source>
</evidence>
<protein>
    <recommendedName>
        <fullName evidence="4 8">Protein N-terminal glutamine amidohydrolase</fullName>
        <ecNumber evidence="3 8">3.5.1.122</ecNumber>
    </recommendedName>
    <alternativeName>
        <fullName evidence="6 8">Protein NH2-terminal glutamine deamidase</fullName>
    </alternativeName>
</protein>
<comment type="subunit">
    <text evidence="2 8">Monomer.</text>
</comment>
<keyword evidence="11" id="KW-1185">Reference proteome</keyword>
<dbReference type="InterPro" id="IPR023128">
    <property type="entry name" value="Prot_N_Gln_amidohydro_ab_roll"/>
</dbReference>
<dbReference type="VEuPathDB" id="FungiDB:BD410DRAFT_713906"/>
<evidence type="ECO:0000256" key="3">
    <source>
        <dbReference type="ARBA" id="ARBA00012718"/>
    </source>
</evidence>